<evidence type="ECO:0008006" key="4">
    <source>
        <dbReference type="Google" id="ProtNLM"/>
    </source>
</evidence>
<comment type="caution">
    <text evidence="2">The sequence shown here is derived from an EMBL/GenBank/DDBJ whole genome shotgun (WGS) entry which is preliminary data.</text>
</comment>
<feature type="transmembrane region" description="Helical" evidence="1">
    <location>
        <begin position="232"/>
        <end position="250"/>
    </location>
</feature>
<dbReference type="SUPFAM" id="SSF53187">
    <property type="entry name" value="Zn-dependent exopeptidases"/>
    <property type="match status" value="1"/>
</dbReference>
<evidence type="ECO:0000313" key="3">
    <source>
        <dbReference type="Proteomes" id="UP000824088"/>
    </source>
</evidence>
<feature type="transmembrane region" description="Helical" evidence="1">
    <location>
        <begin position="198"/>
        <end position="220"/>
    </location>
</feature>
<dbReference type="EMBL" id="DVMN01000047">
    <property type="protein sequence ID" value="HIU21113.1"/>
    <property type="molecule type" value="Genomic_DNA"/>
</dbReference>
<feature type="transmembrane region" description="Helical" evidence="1">
    <location>
        <begin position="119"/>
        <end position="143"/>
    </location>
</feature>
<evidence type="ECO:0000256" key="1">
    <source>
        <dbReference type="SAM" id="Phobius"/>
    </source>
</evidence>
<organism evidence="2 3">
    <name type="scientific">Candidatus Limadaptatus stercorigallinarum</name>
    <dbReference type="NCBI Taxonomy" id="2840845"/>
    <lineage>
        <taxon>Bacteria</taxon>
        <taxon>Bacillati</taxon>
        <taxon>Bacillota</taxon>
        <taxon>Clostridia</taxon>
        <taxon>Eubacteriales</taxon>
        <taxon>Candidatus Limadaptatus</taxon>
    </lineage>
</organism>
<reference evidence="2" key="1">
    <citation type="submission" date="2020-10" db="EMBL/GenBank/DDBJ databases">
        <authorList>
            <person name="Gilroy R."/>
        </authorList>
    </citation>
    <scope>NUCLEOTIDE SEQUENCE</scope>
    <source>
        <strain evidence="2">1063</strain>
    </source>
</reference>
<keyword evidence="1" id="KW-0812">Transmembrane</keyword>
<keyword evidence="1" id="KW-0472">Membrane</keyword>
<gene>
    <name evidence="2" type="ORF">IAD51_02585</name>
</gene>
<reference evidence="2" key="2">
    <citation type="journal article" date="2021" name="PeerJ">
        <title>Extensive microbial diversity within the chicken gut microbiome revealed by metagenomics and culture.</title>
        <authorList>
            <person name="Gilroy R."/>
            <person name="Ravi A."/>
            <person name="Getino M."/>
            <person name="Pursley I."/>
            <person name="Horton D.L."/>
            <person name="Alikhan N.F."/>
            <person name="Baker D."/>
            <person name="Gharbi K."/>
            <person name="Hall N."/>
            <person name="Watson M."/>
            <person name="Adriaenssens E.M."/>
            <person name="Foster-Nyarko E."/>
            <person name="Jarju S."/>
            <person name="Secka A."/>
            <person name="Antonio M."/>
            <person name="Oren A."/>
            <person name="Chaudhuri R.R."/>
            <person name="La Ragione R."/>
            <person name="Hildebrand F."/>
            <person name="Pallen M.J."/>
        </authorList>
    </citation>
    <scope>NUCLEOTIDE SEQUENCE</scope>
    <source>
        <strain evidence="2">1063</strain>
    </source>
</reference>
<sequence>MTEENYYVARAESAEEAGEEESCVRTDAAGAEREAVDDYCEETVKALADFADGLAATREETACARRLRDELSPIAVTRLEAFRTPPYAGRNCCALIAVAYFLAALFYFVSFGGSRADGVILVIVALAVFFAGGAAAGAAFLGVKKVVRFLYPKKVSYNVFSENMPLKKQQGGNLVVIASHHDAAPGSYFTDFNRVRKVVFVVVPVSAALFVLFCLVKIFVGSDTVSKITSLSIIPFINAVAGITALMLHFSPFQRNARENNGISTAVSLAVYRKLLREPELLPEGTRVCFVSFGAENSAHAGSRAFAEAHPEIKGAKALVIGDIDGGKFSLLRRDALRKTEFSSAASSALFDAVEETGVPCLLPPADGVSAKLNALHGYAANALAAAGCDCAMFVAKDYGGREGDFRREDAGKLYDLALHTLLNMAAKKGENANGKDV</sequence>
<dbReference type="Proteomes" id="UP000824088">
    <property type="component" value="Unassembled WGS sequence"/>
</dbReference>
<accession>A0A9D1L2Q6</accession>
<dbReference type="Gene3D" id="3.40.630.10">
    <property type="entry name" value="Zn peptidases"/>
    <property type="match status" value="1"/>
</dbReference>
<protein>
    <recommendedName>
        <fullName evidence="4">Peptidase M28 domain-containing protein</fullName>
    </recommendedName>
</protein>
<feature type="transmembrane region" description="Helical" evidence="1">
    <location>
        <begin position="92"/>
        <end position="113"/>
    </location>
</feature>
<proteinExistence type="predicted"/>
<keyword evidence="1" id="KW-1133">Transmembrane helix</keyword>
<name>A0A9D1L2Q6_9FIRM</name>
<evidence type="ECO:0000313" key="2">
    <source>
        <dbReference type="EMBL" id="HIU21113.1"/>
    </source>
</evidence>
<dbReference type="AlphaFoldDB" id="A0A9D1L2Q6"/>